<protein>
    <recommendedName>
        <fullName evidence="5">ATP synthase protein I</fullName>
    </recommendedName>
</protein>
<feature type="transmembrane region" description="Helical" evidence="2">
    <location>
        <begin position="47"/>
        <end position="68"/>
    </location>
</feature>
<feature type="transmembrane region" description="Helical" evidence="2">
    <location>
        <begin position="80"/>
        <end position="99"/>
    </location>
</feature>
<reference evidence="3 4" key="1">
    <citation type="submission" date="2019-03" db="EMBL/GenBank/DDBJ databases">
        <title>Genome Sequencing and Assembly of Various Microbes Isolated from Alder Root Nodule.</title>
        <authorList>
            <person name="Swanson E."/>
            <person name="Sevigny J.L."/>
            <person name="Pesce C."/>
            <person name="Davis I."/>
            <person name="Kleiner V."/>
            <person name="Tisa L."/>
        </authorList>
    </citation>
    <scope>NUCLEOTIDE SEQUENCE [LARGE SCALE GENOMIC DNA]</scope>
    <source>
        <strain evidence="3 4">4R-31</strain>
    </source>
</reference>
<feature type="region of interest" description="Disordered" evidence="1">
    <location>
        <begin position="153"/>
        <end position="209"/>
    </location>
</feature>
<name>A0AAX2SGA7_KOCRH</name>
<keyword evidence="4" id="KW-1185">Reference proteome</keyword>
<organism evidence="3 4">
    <name type="scientific">Kocuria rhizophila</name>
    <dbReference type="NCBI Taxonomy" id="72000"/>
    <lineage>
        <taxon>Bacteria</taxon>
        <taxon>Bacillati</taxon>
        <taxon>Actinomycetota</taxon>
        <taxon>Actinomycetes</taxon>
        <taxon>Micrococcales</taxon>
        <taxon>Micrococcaceae</taxon>
        <taxon>Kocuria</taxon>
    </lineage>
</organism>
<feature type="transmembrane region" description="Helical" evidence="2">
    <location>
        <begin position="105"/>
        <end position="125"/>
    </location>
</feature>
<keyword evidence="2" id="KW-0472">Membrane</keyword>
<dbReference type="AlphaFoldDB" id="A0AAX2SGA7"/>
<keyword evidence="2" id="KW-0812">Transmembrane</keyword>
<dbReference type="EMBL" id="SPNK01000001">
    <property type="protein sequence ID" value="TFI03290.1"/>
    <property type="molecule type" value="Genomic_DNA"/>
</dbReference>
<evidence type="ECO:0000313" key="3">
    <source>
        <dbReference type="EMBL" id="TFI03290.1"/>
    </source>
</evidence>
<feature type="compositionally biased region" description="Low complexity" evidence="1">
    <location>
        <begin position="161"/>
        <end position="175"/>
    </location>
</feature>
<gene>
    <name evidence="3" type="ORF">E4P33_01920</name>
</gene>
<comment type="caution">
    <text evidence="3">The sequence shown here is derived from an EMBL/GenBank/DDBJ whole genome shotgun (WGS) entry which is preliminary data.</text>
</comment>
<evidence type="ECO:0000256" key="2">
    <source>
        <dbReference type="SAM" id="Phobius"/>
    </source>
</evidence>
<feature type="transmembrane region" description="Helical" evidence="2">
    <location>
        <begin position="23"/>
        <end position="41"/>
    </location>
</feature>
<accession>A0AAX2SGA7</accession>
<proteinExistence type="predicted"/>
<keyword evidence="2" id="KW-1133">Transmembrane helix</keyword>
<evidence type="ECO:0000313" key="4">
    <source>
        <dbReference type="Proteomes" id="UP000298017"/>
    </source>
</evidence>
<dbReference type="RefSeq" id="WP_121566082.1">
    <property type="nucleotide sequence ID" value="NZ_JAGFVR010000007.1"/>
</dbReference>
<sequence>MTGPDHTPAPAGDSSYGHGARTWSAVALVAAALAVAAAFVLELPDGVRSAAFGAGLVTASSATTVLVAAHMFRVAPAATAPALAGLYLLKVLVAGGLLLTLAPPAWLVPGVFLGAALVGLVLALVRFARLTGRVSGQQTRALLASRSARGADSAAAHDDAAAAPSPRDAPGPRSGAATTLLGREAPGRHHDALHGSGQPPVGTPERHTP</sequence>
<evidence type="ECO:0000256" key="1">
    <source>
        <dbReference type="SAM" id="MobiDB-lite"/>
    </source>
</evidence>
<dbReference type="Proteomes" id="UP000298017">
    <property type="component" value="Unassembled WGS sequence"/>
</dbReference>
<evidence type="ECO:0008006" key="5">
    <source>
        <dbReference type="Google" id="ProtNLM"/>
    </source>
</evidence>